<dbReference type="EMBL" id="JAUJWU010000001">
    <property type="protein sequence ID" value="MDN7245242.1"/>
    <property type="molecule type" value="Genomic_DNA"/>
</dbReference>
<dbReference type="SMART" id="SM00346">
    <property type="entry name" value="HTH_ICLR"/>
    <property type="match status" value="1"/>
</dbReference>
<dbReference type="Gene3D" id="3.30.450.40">
    <property type="match status" value="1"/>
</dbReference>
<dbReference type="PANTHER" id="PTHR30136">
    <property type="entry name" value="HELIX-TURN-HELIX TRANSCRIPTIONAL REGULATOR, ICLR FAMILY"/>
    <property type="match status" value="1"/>
</dbReference>
<dbReference type="PANTHER" id="PTHR30136:SF24">
    <property type="entry name" value="HTH-TYPE TRANSCRIPTIONAL REPRESSOR ALLR"/>
    <property type="match status" value="1"/>
</dbReference>
<dbReference type="InterPro" id="IPR036390">
    <property type="entry name" value="WH_DNA-bd_sf"/>
</dbReference>
<dbReference type="InterPro" id="IPR005471">
    <property type="entry name" value="Tscrpt_reg_IclR_N"/>
</dbReference>
<evidence type="ECO:0000313" key="7">
    <source>
        <dbReference type="Proteomes" id="UP001172142"/>
    </source>
</evidence>
<organism evidence="6 7">
    <name type="scientific">Planococcus shenhongbingii</name>
    <dbReference type="NCBI Taxonomy" id="3058398"/>
    <lineage>
        <taxon>Bacteria</taxon>
        <taxon>Bacillati</taxon>
        <taxon>Bacillota</taxon>
        <taxon>Bacilli</taxon>
        <taxon>Bacillales</taxon>
        <taxon>Caryophanaceae</taxon>
        <taxon>Planococcus</taxon>
    </lineage>
</organism>
<dbReference type="Gene3D" id="1.10.10.10">
    <property type="entry name" value="Winged helix-like DNA-binding domain superfamily/Winged helix DNA-binding domain"/>
    <property type="match status" value="1"/>
</dbReference>
<sequence>MQSIDRAMGVIKILVDKAAEDGMAITELSNECDLPVSSMHRVLKSMSQHGMIQQDPKTKRYNLGNIWLEYGLHMYDTMDYTSKIRPELVRLTDETEESVYLSQPMGSESLIIERIDNEKHAIRVYDKLGSRIPMHIGAANKAMLAHMPTAEVKKILNQYVSKEQQPAFWDLLEAIKQRGCAISHGERTEGTVGIGAPILNHFGQVQGAVSVGVVSYNLTEERLKFLTGSVRETGRRISAKLGYSEVQERRYRK</sequence>
<dbReference type="InterPro" id="IPR014757">
    <property type="entry name" value="Tscrpt_reg_IclR_C"/>
</dbReference>
<keyword evidence="2" id="KW-0238">DNA-binding</keyword>
<keyword evidence="7" id="KW-1185">Reference proteome</keyword>
<feature type="domain" description="HTH iclR-type" evidence="4">
    <location>
        <begin position="1"/>
        <end position="65"/>
    </location>
</feature>
<keyword evidence="1" id="KW-0805">Transcription regulation</keyword>
<accession>A0ABT8NC28</accession>
<keyword evidence="3" id="KW-0804">Transcription</keyword>
<dbReference type="Pfam" id="PF01614">
    <property type="entry name" value="IclR_C"/>
    <property type="match status" value="1"/>
</dbReference>
<dbReference type="RefSeq" id="WP_301855772.1">
    <property type="nucleotide sequence ID" value="NZ_JAUJWU010000001.1"/>
</dbReference>
<dbReference type="Proteomes" id="UP001172142">
    <property type="component" value="Unassembled WGS sequence"/>
</dbReference>
<dbReference type="InterPro" id="IPR050707">
    <property type="entry name" value="HTH_MetabolicPath_Reg"/>
</dbReference>
<evidence type="ECO:0000256" key="2">
    <source>
        <dbReference type="ARBA" id="ARBA00023125"/>
    </source>
</evidence>
<dbReference type="PROSITE" id="PS51078">
    <property type="entry name" value="ICLR_ED"/>
    <property type="match status" value="1"/>
</dbReference>
<dbReference type="InterPro" id="IPR036388">
    <property type="entry name" value="WH-like_DNA-bd_sf"/>
</dbReference>
<evidence type="ECO:0000313" key="6">
    <source>
        <dbReference type="EMBL" id="MDN7245242.1"/>
    </source>
</evidence>
<evidence type="ECO:0000259" key="4">
    <source>
        <dbReference type="PROSITE" id="PS51077"/>
    </source>
</evidence>
<gene>
    <name evidence="6" type="ORF">QWY13_06990</name>
</gene>
<protein>
    <submittedName>
        <fullName evidence="6">IclR family transcriptional regulator</fullName>
    </submittedName>
</protein>
<evidence type="ECO:0000256" key="1">
    <source>
        <dbReference type="ARBA" id="ARBA00023015"/>
    </source>
</evidence>
<reference evidence="6 7" key="1">
    <citation type="submission" date="2023-07" db="EMBL/GenBank/DDBJ databases">
        <title>Novel species in genus Planococcus.</title>
        <authorList>
            <person name="Ning S."/>
        </authorList>
    </citation>
    <scope>NUCLEOTIDE SEQUENCE [LARGE SCALE GENOMIC DNA]</scope>
    <source>
        <strain evidence="6 7">N017</strain>
    </source>
</reference>
<proteinExistence type="predicted"/>
<feature type="domain" description="IclR-ED" evidence="5">
    <location>
        <begin position="66"/>
        <end position="243"/>
    </location>
</feature>
<dbReference type="InterPro" id="IPR029016">
    <property type="entry name" value="GAF-like_dom_sf"/>
</dbReference>
<evidence type="ECO:0000259" key="5">
    <source>
        <dbReference type="PROSITE" id="PS51078"/>
    </source>
</evidence>
<dbReference type="SUPFAM" id="SSF46785">
    <property type="entry name" value="Winged helix' DNA-binding domain"/>
    <property type="match status" value="1"/>
</dbReference>
<dbReference type="Pfam" id="PF09339">
    <property type="entry name" value="HTH_IclR"/>
    <property type="match status" value="1"/>
</dbReference>
<name>A0ABT8NC28_9BACL</name>
<dbReference type="SUPFAM" id="SSF55781">
    <property type="entry name" value="GAF domain-like"/>
    <property type="match status" value="1"/>
</dbReference>
<dbReference type="PROSITE" id="PS51077">
    <property type="entry name" value="HTH_ICLR"/>
    <property type="match status" value="1"/>
</dbReference>
<evidence type="ECO:0000256" key="3">
    <source>
        <dbReference type="ARBA" id="ARBA00023163"/>
    </source>
</evidence>
<comment type="caution">
    <text evidence="6">The sequence shown here is derived from an EMBL/GenBank/DDBJ whole genome shotgun (WGS) entry which is preliminary data.</text>
</comment>